<keyword evidence="4" id="KW-1185">Reference proteome</keyword>
<dbReference type="SMART" id="SM00091">
    <property type="entry name" value="PAS"/>
    <property type="match status" value="1"/>
</dbReference>
<evidence type="ECO:0000313" key="4">
    <source>
        <dbReference type="Proteomes" id="UP000184207"/>
    </source>
</evidence>
<dbReference type="PROSITE" id="PS50112">
    <property type="entry name" value="PAS"/>
    <property type="match status" value="1"/>
</dbReference>
<dbReference type="GO" id="GO:0052621">
    <property type="term" value="F:diguanylate cyclase activity"/>
    <property type="evidence" value="ECO:0007669"/>
    <property type="project" value="TreeGrafter"/>
</dbReference>
<gene>
    <name evidence="3" type="ORF">SAMN02745226_00922</name>
</gene>
<dbReference type="NCBIfam" id="TIGR00254">
    <property type="entry name" value="GGDEF"/>
    <property type="match status" value="1"/>
</dbReference>
<dbReference type="PROSITE" id="PS50887">
    <property type="entry name" value="GGDEF"/>
    <property type="match status" value="1"/>
</dbReference>
<feature type="domain" description="PAS" evidence="1">
    <location>
        <begin position="21"/>
        <end position="92"/>
    </location>
</feature>
<dbReference type="CDD" id="cd00130">
    <property type="entry name" value="PAS"/>
    <property type="match status" value="1"/>
</dbReference>
<proteinExistence type="predicted"/>
<name>A0A1M7SIZ5_FERGO</name>
<dbReference type="EMBL" id="FRDJ01000004">
    <property type="protein sequence ID" value="SHN58400.1"/>
    <property type="molecule type" value="Genomic_DNA"/>
</dbReference>
<protein>
    <submittedName>
        <fullName evidence="3">PAS domain S-box-containing protein/diguanylate cyclase (GGDEF) domain-containing protein</fullName>
    </submittedName>
</protein>
<dbReference type="SUPFAM" id="SSF55073">
    <property type="entry name" value="Nucleotide cyclase"/>
    <property type="match status" value="1"/>
</dbReference>
<dbReference type="GO" id="GO:0005886">
    <property type="term" value="C:plasma membrane"/>
    <property type="evidence" value="ECO:0007669"/>
    <property type="project" value="TreeGrafter"/>
</dbReference>
<dbReference type="PANTHER" id="PTHR45138">
    <property type="entry name" value="REGULATORY COMPONENTS OF SENSORY TRANSDUCTION SYSTEM"/>
    <property type="match status" value="1"/>
</dbReference>
<dbReference type="InterPro" id="IPR001610">
    <property type="entry name" value="PAC"/>
</dbReference>
<dbReference type="Pfam" id="PF13426">
    <property type="entry name" value="PAS_9"/>
    <property type="match status" value="1"/>
</dbReference>
<dbReference type="InterPro" id="IPR000014">
    <property type="entry name" value="PAS"/>
</dbReference>
<dbReference type="AlphaFoldDB" id="A0A1M7SIZ5"/>
<dbReference type="InterPro" id="IPR000160">
    <property type="entry name" value="GGDEF_dom"/>
</dbReference>
<dbReference type="SUPFAM" id="SSF55785">
    <property type="entry name" value="PYP-like sensor domain (PAS domain)"/>
    <property type="match status" value="1"/>
</dbReference>
<dbReference type="SMART" id="SM00086">
    <property type="entry name" value="PAC"/>
    <property type="match status" value="1"/>
</dbReference>
<dbReference type="Proteomes" id="UP000184207">
    <property type="component" value="Unassembled WGS sequence"/>
</dbReference>
<sequence length="421" mass="47977">MWMIGEVITEKLLVDEIISERLETLSTYLEFAPVFFVVLDENGIISYINNWTLEKTGYKFAEVIGKNWFEIFIPADIRKTLLEVFADIMDGKVELRQTYENEILAKDGSTITVLWENKLLTKGGKPYGTISVGVDVTDQKVKDFEEQVLLEILDASSDANYHASISKISRILSKTCNARKVIGTIRTPEEAKNIELLNMDNTDRTEYYKFEKSTDEKTITLEMHCGTLPSYATYNCLQNVANVLINFLDRIYYIQKLEEASFRDPLTNLFNRRYFIMMLQSEIRRIKRYGGNASIVMIDLDGLKQINDTLGHDMGDLAIKTLARAMLENTRNSDICARFGGDEFAILLPNTTIQNAQLTIQRLMNYLDNLDIKEFKVSMSAGITKILPEDDTEGISVLKRADELLYKAKKSGKHAIVADIV</sequence>
<dbReference type="SMART" id="SM00267">
    <property type="entry name" value="GGDEF"/>
    <property type="match status" value="1"/>
</dbReference>
<dbReference type="Gene3D" id="3.30.70.270">
    <property type="match status" value="1"/>
</dbReference>
<feature type="domain" description="GGDEF" evidence="2">
    <location>
        <begin position="291"/>
        <end position="421"/>
    </location>
</feature>
<dbReference type="PANTHER" id="PTHR45138:SF9">
    <property type="entry name" value="DIGUANYLATE CYCLASE DGCM-RELATED"/>
    <property type="match status" value="1"/>
</dbReference>
<dbReference type="InterPro" id="IPR029787">
    <property type="entry name" value="Nucleotide_cyclase"/>
</dbReference>
<dbReference type="InterPro" id="IPR050469">
    <property type="entry name" value="Diguanylate_Cyclase"/>
</dbReference>
<organism evidence="3 4">
    <name type="scientific">Fervidobacterium gondwanense DSM 13020</name>
    <dbReference type="NCBI Taxonomy" id="1121883"/>
    <lineage>
        <taxon>Bacteria</taxon>
        <taxon>Thermotogati</taxon>
        <taxon>Thermotogota</taxon>
        <taxon>Thermotogae</taxon>
        <taxon>Thermotogales</taxon>
        <taxon>Fervidobacteriaceae</taxon>
        <taxon>Fervidobacterium</taxon>
    </lineage>
</organism>
<dbReference type="InterPro" id="IPR043128">
    <property type="entry name" value="Rev_trsase/Diguanyl_cyclase"/>
</dbReference>
<accession>A0A1M7SIZ5</accession>
<dbReference type="STRING" id="1121883.SAMN02745226_00922"/>
<dbReference type="InterPro" id="IPR035965">
    <property type="entry name" value="PAS-like_dom_sf"/>
</dbReference>
<evidence type="ECO:0000259" key="1">
    <source>
        <dbReference type="PROSITE" id="PS50112"/>
    </source>
</evidence>
<evidence type="ECO:0000313" key="3">
    <source>
        <dbReference type="EMBL" id="SHN58400.1"/>
    </source>
</evidence>
<dbReference type="Gene3D" id="3.30.450.20">
    <property type="entry name" value="PAS domain"/>
    <property type="match status" value="1"/>
</dbReference>
<dbReference type="FunFam" id="3.30.70.270:FF:000001">
    <property type="entry name" value="Diguanylate cyclase domain protein"/>
    <property type="match status" value="1"/>
</dbReference>
<dbReference type="GO" id="GO:0043709">
    <property type="term" value="P:cell adhesion involved in single-species biofilm formation"/>
    <property type="evidence" value="ECO:0007669"/>
    <property type="project" value="TreeGrafter"/>
</dbReference>
<reference evidence="4" key="1">
    <citation type="submission" date="2016-12" db="EMBL/GenBank/DDBJ databases">
        <authorList>
            <person name="Varghese N."/>
            <person name="Submissions S."/>
        </authorList>
    </citation>
    <scope>NUCLEOTIDE SEQUENCE [LARGE SCALE GENOMIC DNA]</scope>
    <source>
        <strain evidence="4">DSM 13020</strain>
    </source>
</reference>
<dbReference type="NCBIfam" id="TIGR00229">
    <property type="entry name" value="sensory_box"/>
    <property type="match status" value="1"/>
</dbReference>
<dbReference type="Pfam" id="PF00990">
    <property type="entry name" value="GGDEF"/>
    <property type="match status" value="1"/>
</dbReference>
<dbReference type="GO" id="GO:1902201">
    <property type="term" value="P:negative regulation of bacterial-type flagellum-dependent cell motility"/>
    <property type="evidence" value="ECO:0007669"/>
    <property type="project" value="TreeGrafter"/>
</dbReference>
<evidence type="ECO:0000259" key="2">
    <source>
        <dbReference type="PROSITE" id="PS50887"/>
    </source>
</evidence>
<dbReference type="CDD" id="cd01949">
    <property type="entry name" value="GGDEF"/>
    <property type="match status" value="1"/>
</dbReference>